<sequence>MPGSESFVAHVRERRVVVIGAGVAGLVAAWECARVGLTVTVVDAADRPGGSLAPVEIDGLTLDGAHADLSLGDPDVDAVLHLLGCDATVLVPGDRNALAGGGPLPGDGQLGIPVNPWAPEVRRVIGWSGTWRAYLDRLRPPLTIGRESSLGALVRGRLGDRVADRLVAPLTAARWETAPDDLDADAVLPGISTALTRTGSLTGAVAQLQASPEPARRALPAGFGPLLAALDTHLRDLGVEVRTGQEVTGITARDEGWRVAMDDADIHADAVIIATDAADAGRLLEPVVGETRAFTAVDEVDVVTLVVDATDAAQGGSDVLVFPRGSEVYSATDVTARSPQAGPARRVVRVVLAASDRDDAAIAAVAAASVTDLVGASPTSSRIRGVARSRRVAAGTGRRVADPARREATRAMLHAHEGLYIVGGWVAGGDVADEIGDAVRTAERVRHGLLWGQEPALDTP</sequence>
<dbReference type="Gene3D" id="3.90.660.20">
    <property type="entry name" value="Protoporphyrinogen oxidase, mitochondrial, domain 2"/>
    <property type="match status" value="1"/>
</dbReference>
<dbReference type="SUPFAM" id="SSF51905">
    <property type="entry name" value="FAD/NAD(P)-binding domain"/>
    <property type="match status" value="1"/>
</dbReference>
<dbReference type="Pfam" id="PF01593">
    <property type="entry name" value="Amino_oxidase"/>
    <property type="match status" value="1"/>
</dbReference>
<keyword evidence="3" id="KW-1185">Reference proteome</keyword>
<gene>
    <name evidence="2" type="ORF">N4R40_09125</name>
</gene>
<organism evidence="2 3">
    <name type="scientific">Microbacterium memoriense</name>
    <dbReference type="NCBI Taxonomy" id="2978350"/>
    <lineage>
        <taxon>Bacteria</taxon>
        <taxon>Bacillati</taxon>
        <taxon>Actinomycetota</taxon>
        <taxon>Actinomycetes</taxon>
        <taxon>Micrococcales</taxon>
        <taxon>Microbacteriaceae</taxon>
        <taxon>Microbacterium</taxon>
    </lineage>
</organism>
<dbReference type="EMBL" id="JAODOR010000010">
    <property type="protein sequence ID" value="MCT9002523.1"/>
    <property type="molecule type" value="Genomic_DNA"/>
</dbReference>
<dbReference type="PANTHER" id="PTHR42923:SF3">
    <property type="entry name" value="PROTOPORPHYRINOGEN OXIDASE"/>
    <property type="match status" value="1"/>
</dbReference>
<dbReference type="InterPro" id="IPR036188">
    <property type="entry name" value="FAD/NAD-bd_sf"/>
</dbReference>
<evidence type="ECO:0000259" key="1">
    <source>
        <dbReference type="Pfam" id="PF01593"/>
    </source>
</evidence>
<protein>
    <submittedName>
        <fullName evidence="2">FAD-dependent oxidoreductase</fullName>
    </submittedName>
</protein>
<evidence type="ECO:0000313" key="2">
    <source>
        <dbReference type="EMBL" id="MCT9002523.1"/>
    </source>
</evidence>
<dbReference type="Gene3D" id="3.50.50.60">
    <property type="entry name" value="FAD/NAD(P)-binding domain"/>
    <property type="match status" value="1"/>
</dbReference>
<proteinExistence type="predicted"/>
<reference evidence="2 3" key="1">
    <citation type="journal article" date="2024" name="Int. J. Syst. Evol. Microbiol.">
        <title>Microbacterium memoriense sp. nov., a member of the Actinomycetota from marine beach sediment of the north coast of Portugal.</title>
        <authorList>
            <person name="Santos J.D.N.D."/>
            <person name="Klimek D."/>
            <person name="Calusinska M."/>
            <person name="Lobo-da-Cunha A."/>
            <person name="Catita J."/>
            <person name="Goncalves H."/>
            <person name="Gonzalez I."/>
            <person name="Lage O.M."/>
        </authorList>
    </citation>
    <scope>NUCLEOTIDE SEQUENCE [LARGE SCALE GENOMIC DNA]</scope>
    <source>
        <strain evidence="2 3">PMIC_1C1B</strain>
    </source>
</reference>
<accession>A0ABT2PD59</accession>
<dbReference type="InterPro" id="IPR050464">
    <property type="entry name" value="Zeta_carotene_desat/Oxidored"/>
</dbReference>
<evidence type="ECO:0000313" key="3">
    <source>
        <dbReference type="Proteomes" id="UP001300496"/>
    </source>
</evidence>
<dbReference type="RefSeq" id="WP_261607052.1">
    <property type="nucleotide sequence ID" value="NZ_JAODOR010000010.1"/>
</dbReference>
<dbReference type="Proteomes" id="UP001300496">
    <property type="component" value="Unassembled WGS sequence"/>
</dbReference>
<dbReference type="Gene3D" id="1.10.3110.10">
    <property type="entry name" value="protoporphyrinogen ix oxidase, domain 3"/>
    <property type="match status" value="1"/>
</dbReference>
<comment type="caution">
    <text evidence="2">The sequence shown here is derived from an EMBL/GenBank/DDBJ whole genome shotgun (WGS) entry which is preliminary data.</text>
</comment>
<feature type="domain" description="Amine oxidase" evidence="1">
    <location>
        <begin position="23"/>
        <end position="445"/>
    </location>
</feature>
<dbReference type="InterPro" id="IPR002937">
    <property type="entry name" value="Amino_oxidase"/>
</dbReference>
<name>A0ABT2PD59_9MICO</name>
<dbReference type="PRINTS" id="PR00411">
    <property type="entry name" value="PNDRDTASEI"/>
</dbReference>
<dbReference type="PANTHER" id="PTHR42923">
    <property type="entry name" value="PROTOPORPHYRINOGEN OXIDASE"/>
    <property type="match status" value="1"/>
</dbReference>